<name>A0A835TBX1_9CHLO</name>
<sequence length="334" mass="36638">MAHRPTWKGVGRVGNTRVATATRRAGYCPRSGVAARAGGGGFRGEVSSMNEGKSFQEEMSGETNTMVTDVMDIDRTPELLTWIFSGMFGKKEAKKEQQQQQPAEQALASVSGAPNDSSASDAAVAASSGTASDRPSSVPFSTESSATSTSGRTELATIGGGCFWCIEACYRELVGVVSVTSGYAGGHVERPTYQQVLTKKTGHAEVVQVEFDPSQLSYRDILQIFYTLHDPTTPNRQGNDVGPQYRSIILTHSDEQRRVAQEVLREVNKGLWFGKRAVTELAPLTTFWPAEAYHQRYFSRNPSQPYCAMIVAPKLQEFRRKYSKKLRSYAAPEL</sequence>
<dbReference type="Proteomes" id="UP000613740">
    <property type="component" value="Unassembled WGS sequence"/>
</dbReference>
<dbReference type="AlphaFoldDB" id="A0A835TBX1"/>
<dbReference type="InterPro" id="IPR036509">
    <property type="entry name" value="Met_Sox_Rdtase_MsrA_sf"/>
</dbReference>
<feature type="domain" description="Peptide methionine sulphoxide reductase MsrA" evidence="6">
    <location>
        <begin position="156"/>
        <end position="307"/>
    </location>
</feature>
<dbReference type="Pfam" id="PF01625">
    <property type="entry name" value="PMSR"/>
    <property type="match status" value="1"/>
</dbReference>
<evidence type="ECO:0000256" key="2">
    <source>
        <dbReference type="ARBA" id="ARBA00012502"/>
    </source>
</evidence>
<reference evidence="7" key="1">
    <citation type="journal article" date="2020" name="bioRxiv">
        <title>Comparative genomics of Chlamydomonas.</title>
        <authorList>
            <person name="Craig R.J."/>
            <person name="Hasan A.R."/>
            <person name="Ness R.W."/>
            <person name="Keightley P.D."/>
        </authorList>
    </citation>
    <scope>NUCLEOTIDE SEQUENCE</scope>
    <source>
        <strain evidence="7">CCAP 11/173</strain>
    </source>
</reference>
<feature type="region of interest" description="Disordered" evidence="5">
    <location>
        <begin position="91"/>
        <end position="152"/>
    </location>
</feature>
<dbReference type="InterPro" id="IPR002569">
    <property type="entry name" value="Met_Sox_Rdtase_MsrA_dom"/>
</dbReference>
<organism evidence="7 8">
    <name type="scientific">Chlamydomonas schloesseri</name>
    <dbReference type="NCBI Taxonomy" id="2026947"/>
    <lineage>
        <taxon>Eukaryota</taxon>
        <taxon>Viridiplantae</taxon>
        <taxon>Chlorophyta</taxon>
        <taxon>core chlorophytes</taxon>
        <taxon>Chlorophyceae</taxon>
        <taxon>CS clade</taxon>
        <taxon>Chlamydomonadales</taxon>
        <taxon>Chlamydomonadaceae</taxon>
        <taxon>Chlamydomonas</taxon>
    </lineage>
</organism>
<dbReference type="Gene3D" id="3.30.1060.10">
    <property type="entry name" value="Peptide methionine sulphoxide reductase MsrA"/>
    <property type="match status" value="1"/>
</dbReference>
<feature type="compositionally biased region" description="Low complexity" evidence="5">
    <location>
        <begin position="98"/>
        <end position="133"/>
    </location>
</feature>
<keyword evidence="3" id="KW-0560">Oxidoreductase</keyword>
<dbReference type="PANTHER" id="PTHR43774">
    <property type="entry name" value="PEPTIDE METHIONINE SULFOXIDE REDUCTASE"/>
    <property type="match status" value="1"/>
</dbReference>
<dbReference type="EMBL" id="JAEHOD010000046">
    <property type="protein sequence ID" value="KAG2437539.1"/>
    <property type="molecule type" value="Genomic_DNA"/>
</dbReference>
<evidence type="ECO:0000256" key="5">
    <source>
        <dbReference type="SAM" id="MobiDB-lite"/>
    </source>
</evidence>
<accession>A0A835TBX1</accession>
<evidence type="ECO:0000313" key="8">
    <source>
        <dbReference type="Proteomes" id="UP000613740"/>
    </source>
</evidence>
<dbReference type="NCBIfam" id="TIGR00401">
    <property type="entry name" value="msrA"/>
    <property type="match status" value="1"/>
</dbReference>
<proteinExistence type="inferred from homology"/>
<evidence type="ECO:0000313" key="7">
    <source>
        <dbReference type="EMBL" id="KAG2437539.1"/>
    </source>
</evidence>
<dbReference type="HAMAP" id="MF_01401">
    <property type="entry name" value="MsrA"/>
    <property type="match status" value="1"/>
</dbReference>
<keyword evidence="8" id="KW-1185">Reference proteome</keyword>
<dbReference type="PANTHER" id="PTHR43774:SF1">
    <property type="entry name" value="PEPTIDE METHIONINE SULFOXIDE REDUCTASE MSRA 2"/>
    <property type="match status" value="1"/>
</dbReference>
<comment type="similarity">
    <text evidence="1">Belongs to the MsrA Met sulfoxide reductase family.</text>
</comment>
<dbReference type="EC" id="1.8.4.11" evidence="2"/>
<comment type="caution">
    <text evidence="7">The sequence shown here is derived from an EMBL/GenBank/DDBJ whole genome shotgun (WGS) entry which is preliminary data.</text>
</comment>
<evidence type="ECO:0000256" key="4">
    <source>
        <dbReference type="ARBA" id="ARBA00030643"/>
    </source>
</evidence>
<dbReference type="OrthoDB" id="77405at2759"/>
<dbReference type="SUPFAM" id="SSF55068">
    <property type="entry name" value="Peptide methionine sulfoxide reductase"/>
    <property type="match status" value="1"/>
</dbReference>
<evidence type="ECO:0000256" key="1">
    <source>
        <dbReference type="ARBA" id="ARBA00005591"/>
    </source>
</evidence>
<evidence type="ECO:0000259" key="6">
    <source>
        <dbReference type="Pfam" id="PF01625"/>
    </source>
</evidence>
<gene>
    <name evidence="7" type="ORF">HYH02_011182</name>
</gene>
<feature type="compositionally biased region" description="Polar residues" evidence="5">
    <location>
        <begin position="134"/>
        <end position="152"/>
    </location>
</feature>
<dbReference type="GO" id="GO:0008113">
    <property type="term" value="F:peptide-methionine (S)-S-oxide reductase activity"/>
    <property type="evidence" value="ECO:0007669"/>
    <property type="project" value="UniProtKB-EC"/>
</dbReference>
<evidence type="ECO:0000256" key="3">
    <source>
        <dbReference type="ARBA" id="ARBA00023002"/>
    </source>
</evidence>
<protein>
    <recommendedName>
        <fullName evidence="2">peptide-methionine (S)-S-oxide reductase</fullName>
        <ecNumber evidence="2">1.8.4.11</ecNumber>
    </recommendedName>
    <alternativeName>
        <fullName evidence="4">Peptide-methionine (S)-S-oxide reductase</fullName>
    </alternativeName>
</protein>